<dbReference type="PROSITE" id="PS00125">
    <property type="entry name" value="SER_THR_PHOSPHATASE"/>
    <property type="match status" value="1"/>
</dbReference>
<dbReference type="AlphaFoldDB" id="A0A4S4NL21"/>
<dbReference type="PANTHER" id="PTHR42850:SF4">
    <property type="entry name" value="ZINC-DEPENDENT ENDOPOLYPHOSPHATASE"/>
    <property type="match status" value="1"/>
</dbReference>
<dbReference type="Proteomes" id="UP000308528">
    <property type="component" value="Unassembled WGS sequence"/>
</dbReference>
<dbReference type="RefSeq" id="WP_136457917.1">
    <property type="nucleotide sequence ID" value="NZ_SRSF01000002.1"/>
</dbReference>
<dbReference type="InterPro" id="IPR029052">
    <property type="entry name" value="Metallo-depent_PP-like"/>
</dbReference>
<evidence type="ECO:0000259" key="1">
    <source>
        <dbReference type="PROSITE" id="PS00125"/>
    </source>
</evidence>
<dbReference type="GO" id="GO:0005737">
    <property type="term" value="C:cytoplasm"/>
    <property type="evidence" value="ECO:0007669"/>
    <property type="project" value="TreeGrafter"/>
</dbReference>
<dbReference type="Pfam" id="PF00149">
    <property type="entry name" value="Metallophos"/>
    <property type="match status" value="1"/>
</dbReference>
<keyword evidence="3" id="KW-1185">Reference proteome</keyword>
<dbReference type="CDD" id="cd00144">
    <property type="entry name" value="MPP_PPP_family"/>
    <property type="match status" value="1"/>
</dbReference>
<accession>A0A4S4NL21</accession>
<dbReference type="InterPro" id="IPR004843">
    <property type="entry name" value="Calcineurin-like_PHP"/>
</dbReference>
<dbReference type="GO" id="GO:0110154">
    <property type="term" value="P:RNA decapping"/>
    <property type="evidence" value="ECO:0007669"/>
    <property type="project" value="TreeGrafter"/>
</dbReference>
<dbReference type="SUPFAM" id="SSF56300">
    <property type="entry name" value="Metallo-dependent phosphatases"/>
    <property type="match status" value="1"/>
</dbReference>
<dbReference type="EMBL" id="SRSF01000002">
    <property type="protein sequence ID" value="THH40549.1"/>
    <property type="molecule type" value="Genomic_DNA"/>
</dbReference>
<proteinExistence type="predicted"/>
<gene>
    <name evidence="2" type="ORF">E4021_07385</name>
</gene>
<reference evidence="2 3" key="1">
    <citation type="submission" date="2019-04" db="EMBL/GenBank/DDBJ databases">
        <title>Lewinella litorea sp. nov., isolated from a marine sand.</title>
        <authorList>
            <person name="Yoon J.-H."/>
        </authorList>
    </citation>
    <scope>NUCLEOTIDE SEQUENCE [LARGE SCALE GENOMIC DNA]</scope>
    <source>
        <strain evidence="2 3">HSMS-39</strain>
    </source>
</reference>
<dbReference type="GO" id="GO:0008803">
    <property type="term" value="F:bis(5'-nucleosyl)-tetraphosphatase (symmetrical) activity"/>
    <property type="evidence" value="ECO:0007669"/>
    <property type="project" value="TreeGrafter"/>
</dbReference>
<dbReference type="PANTHER" id="PTHR42850">
    <property type="entry name" value="METALLOPHOSPHOESTERASE"/>
    <property type="match status" value="1"/>
</dbReference>
<sequence length="211" mass="24661">MSRYAISDIHGCASTFANLLQRIDFGRNDELFLLGDYIDRGPDSRGVLHHIWRLQGEGYQVVCLRGNHEQMLLDALREGRAPWDYLPHRRERQQTMHWMEYLPFYHETPGYFLVHAGLNFEIDDPLADEEAMLWIRDWEDTLDRDWLGERILLYGHTPRPMEIMQREVQDMSLRQMVCLDSGCAMHYPGMGYLTALNLDTGKAVFEARGGI</sequence>
<dbReference type="InterPro" id="IPR050126">
    <property type="entry name" value="Ap4A_hydrolase"/>
</dbReference>
<dbReference type="GO" id="GO:0016791">
    <property type="term" value="F:phosphatase activity"/>
    <property type="evidence" value="ECO:0007669"/>
    <property type="project" value="TreeGrafter"/>
</dbReference>
<evidence type="ECO:0000313" key="2">
    <source>
        <dbReference type="EMBL" id="THH40549.1"/>
    </source>
</evidence>
<evidence type="ECO:0000313" key="3">
    <source>
        <dbReference type="Proteomes" id="UP000308528"/>
    </source>
</evidence>
<name>A0A4S4NL21_9BACT</name>
<dbReference type="InterPro" id="IPR006186">
    <property type="entry name" value="Ser/Thr-sp_prot-phosphatase"/>
</dbReference>
<comment type="caution">
    <text evidence="2">The sequence shown here is derived from an EMBL/GenBank/DDBJ whole genome shotgun (WGS) entry which is preliminary data.</text>
</comment>
<dbReference type="Gene3D" id="3.60.21.10">
    <property type="match status" value="1"/>
</dbReference>
<feature type="domain" description="Serine/threonine specific protein phosphatases" evidence="1">
    <location>
        <begin position="64"/>
        <end position="69"/>
    </location>
</feature>
<protein>
    <submittedName>
        <fullName evidence="2">Serine/threonine protein phosphatase</fullName>
    </submittedName>
</protein>
<dbReference type="OrthoDB" id="9808081at2"/>
<organism evidence="2 3">
    <name type="scientific">Neolewinella litorea</name>
    <dbReference type="NCBI Taxonomy" id="2562452"/>
    <lineage>
        <taxon>Bacteria</taxon>
        <taxon>Pseudomonadati</taxon>
        <taxon>Bacteroidota</taxon>
        <taxon>Saprospiria</taxon>
        <taxon>Saprospirales</taxon>
        <taxon>Lewinellaceae</taxon>
        <taxon>Neolewinella</taxon>
    </lineage>
</organism>